<dbReference type="PANTHER" id="PTHR43790:SF9">
    <property type="entry name" value="GALACTOFURANOSE TRANSPORTER ATP-BINDING PROTEIN YTFR"/>
    <property type="match status" value="1"/>
</dbReference>
<evidence type="ECO:0000313" key="6">
    <source>
        <dbReference type="EMBL" id="GAA4664416.1"/>
    </source>
</evidence>
<feature type="domain" description="ABC transporter" evidence="5">
    <location>
        <begin position="261"/>
        <end position="503"/>
    </location>
</feature>
<protein>
    <submittedName>
        <fullName evidence="6">Sugar ABC transporter ATP-binding protein</fullName>
    </submittedName>
</protein>
<dbReference type="CDD" id="cd03215">
    <property type="entry name" value="ABC_Carb_Monos_II"/>
    <property type="match status" value="1"/>
</dbReference>
<evidence type="ECO:0000313" key="7">
    <source>
        <dbReference type="Proteomes" id="UP001501295"/>
    </source>
</evidence>
<dbReference type="InterPro" id="IPR003439">
    <property type="entry name" value="ABC_transporter-like_ATP-bd"/>
</dbReference>
<keyword evidence="1" id="KW-0813">Transport</keyword>
<reference evidence="7" key="1">
    <citation type="journal article" date="2019" name="Int. J. Syst. Evol. Microbiol.">
        <title>The Global Catalogue of Microorganisms (GCM) 10K type strain sequencing project: providing services to taxonomists for standard genome sequencing and annotation.</title>
        <authorList>
            <consortium name="The Broad Institute Genomics Platform"/>
            <consortium name="The Broad Institute Genome Sequencing Center for Infectious Disease"/>
            <person name="Wu L."/>
            <person name="Ma J."/>
        </authorList>
    </citation>
    <scope>NUCLEOTIDE SEQUENCE [LARGE SCALE GENOMIC DNA]</scope>
    <source>
        <strain evidence="7">JCM 18956</strain>
    </source>
</reference>
<keyword evidence="7" id="KW-1185">Reference proteome</keyword>
<dbReference type="InterPro" id="IPR027417">
    <property type="entry name" value="P-loop_NTPase"/>
</dbReference>
<dbReference type="CDD" id="cd03216">
    <property type="entry name" value="ABC_Carb_Monos_I"/>
    <property type="match status" value="1"/>
</dbReference>
<dbReference type="Gene3D" id="3.40.50.300">
    <property type="entry name" value="P-loop containing nucleotide triphosphate hydrolases"/>
    <property type="match status" value="2"/>
</dbReference>
<evidence type="ECO:0000256" key="3">
    <source>
        <dbReference type="ARBA" id="ARBA00022741"/>
    </source>
</evidence>
<keyword evidence="4 6" id="KW-0067">ATP-binding</keyword>
<dbReference type="SUPFAM" id="SSF52540">
    <property type="entry name" value="P-loop containing nucleoside triphosphate hydrolases"/>
    <property type="match status" value="2"/>
</dbReference>
<dbReference type="EMBL" id="BAABLM010000001">
    <property type="protein sequence ID" value="GAA4664416.1"/>
    <property type="molecule type" value="Genomic_DNA"/>
</dbReference>
<sequence length="503" mass="53533">MSTTDAATEFVADVRDVSKQYPNVQALSRADFQVRPGEVRALLGKNGAGKSTMIRLLSGAEAPDSGEVYLGGTLLGSGGIDGARALGVRTVYQELSLIPSMTIAENMFMGRWLRNGTGIDYRAMAAETERALDRLGLSFRPQQTVSELGIADQQMIEIARALKDDLKLLILDEPTSSLSASEVTRVLAVVDQLSREGVSVVYVSHRLSEIRRVASTASVMRDGRLIDTRPIGELSTQEVVQMMLGDAAGEMDPIDQAPPGDGAVMVSVSGLAFEPKLKRVDLDLRAGEVVGIAGILGSGRTELLQAIAGITTPDSGSIVVDGVDLAGKGNARALKHGIGLTPENRKEDGIFPLLGIDENIVVSDWKSVSVSGVLSPRKITTAARKIVAQMSIKSSSTHDELATLSGGNQQKAVIGRWLHADSKILLLDEPTRGVDIEAKAQIYGIIRELAASGRVVVFVSSELEELPAVCDRVFVLRGGEIVEEFVAPQISTDTLLATAMAEH</sequence>
<dbReference type="PROSITE" id="PS50893">
    <property type="entry name" value="ABC_TRANSPORTER_2"/>
    <property type="match status" value="2"/>
</dbReference>
<accession>A0ABP8VKA1</accession>
<dbReference type="InterPro" id="IPR050107">
    <property type="entry name" value="ABC_carbohydrate_import_ATPase"/>
</dbReference>
<feature type="domain" description="ABC transporter" evidence="5">
    <location>
        <begin position="12"/>
        <end position="247"/>
    </location>
</feature>
<dbReference type="Pfam" id="PF00005">
    <property type="entry name" value="ABC_tran"/>
    <property type="match status" value="2"/>
</dbReference>
<dbReference type="GO" id="GO:0005524">
    <property type="term" value="F:ATP binding"/>
    <property type="evidence" value="ECO:0007669"/>
    <property type="project" value="UniProtKB-KW"/>
</dbReference>
<name>A0ABP8VKA1_9MICO</name>
<keyword evidence="3" id="KW-0547">Nucleotide-binding</keyword>
<evidence type="ECO:0000256" key="1">
    <source>
        <dbReference type="ARBA" id="ARBA00022448"/>
    </source>
</evidence>
<proteinExistence type="predicted"/>
<dbReference type="Proteomes" id="UP001501295">
    <property type="component" value="Unassembled WGS sequence"/>
</dbReference>
<dbReference type="InterPro" id="IPR003593">
    <property type="entry name" value="AAA+_ATPase"/>
</dbReference>
<evidence type="ECO:0000256" key="4">
    <source>
        <dbReference type="ARBA" id="ARBA00022840"/>
    </source>
</evidence>
<keyword evidence="2" id="KW-0677">Repeat</keyword>
<organism evidence="6 7">
    <name type="scientific">Frondihabitans cladoniiphilus</name>
    <dbReference type="NCBI Taxonomy" id="715785"/>
    <lineage>
        <taxon>Bacteria</taxon>
        <taxon>Bacillati</taxon>
        <taxon>Actinomycetota</taxon>
        <taxon>Actinomycetes</taxon>
        <taxon>Micrococcales</taxon>
        <taxon>Microbacteriaceae</taxon>
        <taxon>Frondihabitans</taxon>
    </lineage>
</organism>
<gene>
    <name evidence="6" type="ORF">GCM10025780_01640</name>
</gene>
<evidence type="ECO:0000256" key="2">
    <source>
        <dbReference type="ARBA" id="ARBA00022737"/>
    </source>
</evidence>
<comment type="caution">
    <text evidence="6">The sequence shown here is derived from an EMBL/GenBank/DDBJ whole genome shotgun (WGS) entry which is preliminary data.</text>
</comment>
<dbReference type="PROSITE" id="PS00211">
    <property type="entry name" value="ABC_TRANSPORTER_1"/>
    <property type="match status" value="1"/>
</dbReference>
<dbReference type="InterPro" id="IPR017871">
    <property type="entry name" value="ABC_transporter-like_CS"/>
</dbReference>
<dbReference type="SMART" id="SM00382">
    <property type="entry name" value="AAA"/>
    <property type="match status" value="2"/>
</dbReference>
<dbReference type="RefSeq" id="WP_345372090.1">
    <property type="nucleotide sequence ID" value="NZ_BAABLM010000001.1"/>
</dbReference>
<evidence type="ECO:0000259" key="5">
    <source>
        <dbReference type="PROSITE" id="PS50893"/>
    </source>
</evidence>
<dbReference type="PANTHER" id="PTHR43790">
    <property type="entry name" value="CARBOHYDRATE TRANSPORT ATP-BINDING PROTEIN MG119-RELATED"/>
    <property type="match status" value="1"/>
</dbReference>